<proteinExistence type="predicted"/>
<protein>
    <submittedName>
        <fullName evidence="2">Zinc-finger domain-containing protein</fullName>
    </submittedName>
</protein>
<name>A0ABV7VBQ7_9PROT</name>
<reference evidence="3" key="1">
    <citation type="journal article" date="2019" name="Int. J. Syst. Evol. Microbiol.">
        <title>The Global Catalogue of Microorganisms (GCM) 10K type strain sequencing project: providing services to taxonomists for standard genome sequencing and annotation.</title>
        <authorList>
            <consortium name="The Broad Institute Genomics Platform"/>
            <consortium name="The Broad Institute Genome Sequencing Center for Infectious Disease"/>
            <person name="Wu L."/>
            <person name="Ma J."/>
        </authorList>
    </citation>
    <scope>NUCLEOTIDE SEQUENCE [LARGE SCALE GENOMIC DNA]</scope>
    <source>
        <strain evidence="3">KCTC 42182</strain>
    </source>
</reference>
<dbReference type="Proteomes" id="UP001595711">
    <property type="component" value="Unassembled WGS sequence"/>
</dbReference>
<dbReference type="GO" id="GO:0008270">
    <property type="term" value="F:zinc ion binding"/>
    <property type="evidence" value="ECO:0007669"/>
    <property type="project" value="UniProtKB-KW"/>
</dbReference>
<feature type="domain" description="Zinc finger CHCC-type" evidence="1">
    <location>
        <begin position="24"/>
        <end position="58"/>
    </location>
</feature>
<evidence type="ECO:0000313" key="2">
    <source>
        <dbReference type="EMBL" id="MFC3674492.1"/>
    </source>
</evidence>
<keyword evidence="2" id="KW-0863">Zinc-finger</keyword>
<accession>A0ABV7VBQ7</accession>
<keyword evidence="2" id="KW-0479">Metal-binding</keyword>
<evidence type="ECO:0000259" key="1">
    <source>
        <dbReference type="Pfam" id="PF10276"/>
    </source>
</evidence>
<organism evidence="2 3">
    <name type="scientific">Ferrovibrio xuzhouensis</name>
    <dbReference type="NCBI Taxonomy" id="1576914"/>
    <lineage>
        <taxon>Bacteria</taxon>
        <taxon>Pseudomonadati</taxon>
        <taxon>Pseudomonadota</taxon>
        <taxon>Alphaproteobacteria</taxon>
        <taxon>Rhodospirillales</taxon>
        <taxon>Rhodospirillaceae</taxon>
        <taxon>Ferrovibrio</taxon>
    </lineage>
</organism>
<dbReference type="RefSeq" id="WP_379721565.1">
    <property type="nucleotide sequence ID" value="NZ_JBHRYJ010000001.1"/>
</dbReference>
<dbReference type="Gene3D" id="2.60.260.40">
    <property type="entry name" value="q5lls5 like domains"/>
    <property type="match status" value="1"/>
</dbReference>
<evidence type="ECO:0000313" key="3">
    <source>
        <dbReference type="Proteomes" id="UP001595711"/>
    </source>
</evidence>
<gene>
    <name evidence="2" type="ORF">ACFOOQ_02995</name>
</gene>
<keyword evidence="2" id="KW-0862">Zinc</keyword>
<sequence>MQPQKTAPAPGRSPVETITVDSPVVACDGGGGALGHPRVYLNMGEKHDIDCPYCGRLYVLKAGAGGHGH</sequence>
<comment type="caution">
    <text evidence="2">The sequence shown here is derived from an EMBL/GenBank/DDBJ whole genome shotgun (WGS) entry which is preliminary data.</text>
</comment>
<keyword evidence="3" id="KW-1185">Reference proteome</keyword>
<dbReference type="InterPro" id="IPR019401">
    <property type="entry name" value="Znf_CHCC"/>
</dbReference>
<dbReference type="Pfam" id="PF10276">
    <property type="entry name" value="zf-CHCC"/>
    <property type="match status" value="1"/>
</dbReference>
<dbReference type="EMBL" id="JBHRYJ010000001">
    <property type="protein sequence ID" value="MFC3674492.1"/>
    <property type="molecule type" value="Genomic_DNA"/>
</dbReference>